<dbReference type="InterPro" id="IPR013762">
    <property type="entry name" value="Integrase-like_cat_sf"/>
</dbReference>
<dbReference type="InterPro" id="IPR002104">
    <property type="entry name" value="Integrase_catalytic"/>
</dbReference>
<dbReference type="OrthoDB" id="102940at2"/>
<reference evidence="5 6" key="1">
    <citation type="journal article" date="2012" name="Stand. Genomic Sci.">
        <title>Complete genome sequence of Terriglobus saanensis type strain SP1PR4(T), an Acidobacteria from tundra soil.</title>
        <authorList>
            <person name="Rawat S.R."/>
            <person name="Mannisto M.K."/>
            <person name="Starovoytov V."/>
            <person name="Goodwin L."/>
            <person name="Nolan M."/>
            <person name="Hauser L."/>
            <person name="Land M."/>
            <person name="Davenport K.W."/>
            <person name="Woyke T."/>
            <person name="Haggblom M.M."/>
        </authorList>
    </citation>
    <scope>NUCLEOTIDE SEQUENCE</scope>
    <source>
        <strain evidence="6">ATCC BAA-1853 / DSM 23119 / SP1PR4</strain>
    </source>
</reference>
<dbReference type="eggNOG" id="COG0582">
    <property type="taxonomic scope" value="Bacteria"/>
</dbReference>
<protein>
    <submittedName>
        <fullName evidence="5">Integrase family protein</fullName>
    </submittedName>
</protein>
<accession>E8V533</accession>
<name>E8V533_TERSS</name>
<dbReference type="InterPro" id="IPR053876">
    <property type="entry name" value="Phage_int_M"/>
</dbReference>
<evidence type="ECO:0000256" key="3">
    <source>
        <dbReference type="ARBA" id="ARBA00023172"/>
    </source>
</evidence>
<keyword evidence="6" id="KW-1185">Reference proteome</keyword>
<dbReference type="InterPro" id="IPR011010">
    <property type="entry name" value="DNA_brk_join_enz"/>
</dbReference>
<dbReference type="GO" id="GO:0015074">
    <property type="term" value="P:DNA integration"/>
    <property type="evidence" value="ECO:0007669"/>
    <property type="project" value="InterPro"/>
</dbReference>
<sequence length="432" mass="49646">MGKSHQTGWVSLRGKQWFGYFRQMVLDPDTGEERVKKVCVKLALKTKMTKLQAREALRAEVTKRTGQNLGGRVLKDSSVTFAWFVLNRYFPLRKGDWRPETAKEKMSQIQLDLVNRFGAYPLDSFDKFMMQTHLNSLAERYSQDRVKQARSYLKSIFDEAIEQEYLTKDPSRKLRIPKNLRPKDKQVLNWEQLWLILANAGRRDRLLLMLDMTEALRPSELFALRWRSFDDQNTLTLTETVYRRTLRPFGKTPGSLTKVHLPDGLADELLRWKMECKKASCKNGNCTKPEHRKASPEEFIFQNADGGFMDADNYRFRVLKPLAESLGIPKLNFQVMRRTMATQAQKMGSVKDIQAHLRHSRPDTTAHEYMQELPESVQEMVGSVYAMLMKGGENQSTDEMPQKAANASTVIPPKLLKGLVGTAGFEPTTSTV</sequence>
<evidence type="ECO:0000259" key="4">
    <source>
        <dbReference type="PROSITE" id="PS51898"/>
    </source>
</evidence>
<dbReference type="PROSITE" id="PS51898">
    <property type="entry name" value="TYR_RECOMBINASE"/>
    <property type="match status" value="1"/>
</dbReference>
<dbReference type="STRING" id="401053.AciPR4_2960"/>
<dbReference type="InterPro" id="IPR010998">
    <property type="entry name" value="Integrase_recombinase_N"/>
</dbReference>
<dbReference type="GO" id="GO:0003677">
    <property type="term" value="F:DNA binding"/>
    <property type="evidence" value="ECO:0007669"/>
    <property type="project" value="UniProtKB-KW"/>
</dbReference>
<dbReference type="Proteomes" id="UP000006844">
    <property type="component" value="Chromosome"/>
</dbReference>
<dbReference type="SUPFAM" id="SSF56349">
    <property type="entry name" value="DNA breaking-rejoining enzymes"/>
    <property type="match status" value="1"/>
</dbReference>
<evidence type="ECO:0000256" key="1">
    <source>
        <dbReference type="ARBA" id="ARBA00008857"/>
    </source>
</evidence>
<keyword evidence="3" id="KW-0233">DNA recombination</keyword>
<dbReference type="HOGENOM" id="CLU_626657_0_0_0"/>
<evidence type="ECO:0000313" key="5">
    <source>
        <dbReference type="EMBL" id="ADV83720.1"/>
    </source>
</evidence>
<dbReference type="PANTHER" id="PTHR30349:SF41">
    <property type="entry name" value="INTEGRASE_RECOMBINASE PROTEIN MJ0367-RELATED"/>
    <property type="match status" value="1"/>
</dbReference>
<organism evidence="5 6">
    <name type="scientific">Terriglobus saanensis (strain ATCC BAA-1853 / DSM 23119 / SP1PR4)</name>
    <dbReference type="NCBI Taxonomy" id="401053"/>
    <lineage>
        <taxon>Bacteria</taxon>
        <taxon>Pseudomonadati</taxon>
        <taxon>Acidobacteriota</taxon>
        <taxon>Terriglobia</taxon>
        <taxon>Terriglobales</taxon>
        <taxon>Acidobacteriaceae</taxon>
        <taxon>Terriglobus</taxon>
    </lineage>
</organism>
<dbReference type="PANTHER" id="PTHR30349">
    <property type="entry name" value="PHAGE INTEGRASE-RELATED"/>
    <property type="match status" value="1"/>
</dbReference>
<dbReference type="CDD" id="cd00397">
    <property type="entry name" value="DNA_BRE_C"/>
    <property type="match status" value="1"/>
</dbReference>
<comment type="similarity">
    <text evidence="1">Belongs to the 'phage' integrase family.</text>
</comment>
<dbReference type="Pfam" id="PF22022">
    <property type="entry name" value="Phage_int_M"/>
    <property type="match status" value="1"/>
</dbReference>
<evidence type="ECO:0000256" key="2">
    <source>
        <dbReference type="ARBA" id="ARBA00023125"/>
    </source>
</evidence>
<proteinExistence type="inferred from homology"/>
<evidence type="ECO:0000313" key="6">
    <source>
        <dbReference type="Proteomes" id="UP000006844"/>
    </source>
</evidence>
<feature type="domain" description="Tyr recombinase" evidence="4">
    <location>
        <begin position="175"/>
        <end position="382"/>
    </location>
</feature>
<dbReference type="EMBL" id="CP002467">
    <property type="protein sequence ID" value="ADV83720.1"/>
    <property type="molecule type" value="Genomic_DNA"/>
</dbReference>
<keyword evidence="2" id="KW-0238">DNA-binding</keyword>
<dbReference type="AlphaFoldDB" id="E8V533"/>
<gene>
    <name evidence="5" type="ordered locus">AciPR4_2960</name>
</gene>
<dbReference type="InterPro" id="IPR050090">
    <property type="entry name" value="Tyrosine_recombinase_XerCD"/>
</dbReference>
<dbReference type="Gene3D" id="1.10.150.130">
    <property type="match status" value="1"/>
</dbReference>
<dbReference type="GO" id="GO:0006310">
    <property type="term" value="P:DNA recombination"/>
    <property type="evidence" value="ECO:0007669"/>
    <property type="project" value="UniProtKB-KW"/>
</dbReference>
<dbReference type="Gene3D" id="1.10.443.10">
    <property type="entry name" value="Intergrase catalytic core"/>
    <property type="match status" value="1"/>
</dbReference>
<dbReference type="Pfam" id="PF00589">
    <property type="entry name" value="Phage_integrase"/>
    <property type="match status" value="1"/>
</dbReference>
<dbReference type="KEGG" id="tsa:AciPR4_2960"/>